<feature type="chain" id="PRO_5002101693" description="Porin" evidence="1">
    <location>
        <begin position="22"/>
        <end position="286"/>
    </location>
</feature>
<reference evidence="2 3" key="1">
    <citation type="journal article" date="2014" name="Int. J. Syst. Evol. Microbiol.">
        <title>Celeribacter indicus sp. nov., a polycyclic aromatic hydrocarbon-degrading bacterium from deep-sea sediment and reclassification of Huaishuia halophila as Celeribacter halophilus comb. nov.</title>
        <authorList>
            <person name="Lai Q."/>
            <person name="Cao J."/>
            <person name="Yuan J."/>
            <person name="Li F."/>
            <person name="Shao Z."/>
        </authorList>
    </citation>
    <scope>NUCLEOTIDE SEQUENCE [LARGE SCALE GENOMIC DNA]</scope>
    <source>
        <strain evidence="2">P73</strain>
    </source>
</reference>
<dbReference type="AlphaFoldDB" id="A0A0B5DW88"/>
<keyword evidence="1" id="KW-0732">Signal</keyword>
<accession>A0A0B5DW88</accession>
<dbReference type="SUPFAM" id="SSF56935">
    <property type="entry name" value="Porins"/>
    <property type="match status" value="1"/>
</dbReference>
<organism evidence="2 3">
    <name type="scientific">Celeribacter indicus</name>
    <dbReference type="NCBI Taxonomy" id="1208324"/>
    <lineage>
        <taxon>Bacteria</taxon>
        <taxon>Pseudomonadati</taxon>
        <taxon>Pseudomonadota</taxon>
        <taxon>Alphaproteobacteria</taxon>
        <taxon>Rhodobacterales</taxon>
        <taxon>Roseobacteraceae</taxon>
        <taxon>Celeribacter</taxon>
    </lineage>
</organism>
<evidence type="ECO:0008006" key="4">
    <source>
        <dbReference type="Google" id="ProtNLM"/>
    </source>
</evidence>
<dbReference type="EMBL" id="CP004393">
    <property type="protein sequence ID" value="AJE47309.1"/>
    <property type="molecule type" value="Genomic_DNA"/>
</dbReference>
<dbReference type="RefSeq" id="WP_043869909.1">
    <property type="nucleotide sequence ID" value="NZ_CP004393.1"/>
</dbReference>
<gene>
    <name evidence="2" type="ORF">P73_2594</name>
</gene>
<dbReference type="OrthoDB" id="7871034at2"/>
<dbReference type="KEGG" id="cid:P73_2594"/>
<protein>
    <recommendedName>
        <fullName evidence="4">Porin</fullName>
    </recommendedName>
</protein>
<dbReference type="HOGENOM" id="CLU_972157_0_0_5"/>
<evidence type="ECO:0000256" key="1">
    <source>
        <dbReference type="SAM" id="SignalP"/>
    </source>
</evidence>
<feature type="signal peptide" evidence="1">
    <location>
        <begin position="1"/>
        <end position="21"/>
    </location>
</feature>
<proteinExistence type="predicted"/>
<evidence type="ECO:0000313" key="2">
    <source>
        <dbReference type="EMBL" id="AJE47309.1"/>
    </source>
</evidence>
<name>A0A0B5DW88_9RHOB</name>
<dbReference type="Proteomes" id="UP000031521">
    <property type="component" value="Chromosome"/>
</dbReference>
<sequence>MSQKQKISLALALISATGAAAAEGVTYTSVELSHYDLDGIDATLLNGNFDYVTGPFSFTGGVLIGEVENLDMTLLEMTAGYAIVPGVTVYGMLGYVDTDDFDDTAYGLGVEYQTGDYGAALQYETSDDSDADSYTLAGFAGFGPSTVYGYANDVEDFSSYGLGYKYDGGQFEANIATDWAEGGLDTGLTAFSGEFDTSMQFTVLASVITGNEDFLDTGIATIGGRYAFTDSVSLEANYGTGFGDLDDADGFALKLKLETGGRRMRVTDQVDDYAADTTPLRDLASY</sequence>
<evidence type="ECO:0000313" key="3">
    <source>
        <dbReference type="Proteomes" id="UP000031521"/>
    </source>
</evidence>
<keyword evidence="3" id="KW-1185">Reference proteome</keyword>